<comment type="similarity">
    <text evidence="1">Belongs to the cycloisomerase 2 family.</text>
</comment>
<dbReference type="Pfam" id="PF10282">
    <property type="entry name" value="Lactonase"/>
    <property type="match status" value="1"/>
</dbReference>
<proteinExistence type="inferred from homology"/>
<name>A0AA39CJC8_9EURO</name>
<gene>
    <name evidence="3" type="ORF">H2200_004315</name>
</gene>
<accession>A0AA39CJC8</accession>
<feature type="chain" id="PRO_5041446377" description="6-phosphogluconolactonase" evidence="2">
    <location>
        <begin position="23"/>
        <end position="405"/>
    </location>
</feature>
<comment type="caution">
    <text evidence="3">The sequence shown here is derived from an EMBL/GenBank/DDBJ whole genome shotgun (WGS) entry which is preliminary data.</text>
</comment>
<evidence type="ECO:0000256" key="1">
    <source>
        <dbReference type="ARBA" id="ARBA00005564"/>
    </source>
</evidence>
<dbReference type="Proteomes" id="UP001172673">
    <property type="component" value="Unassembled WGS sequence"/>
</dbReference>
<dbReference type="AlphaFoldDB" id="A0AA39CJC8"/>
<dbReference type="InterPro" id="IPR011048">
    <property type="entry name" value="Haem_d1_sf"/>
</dbReference>
<protein>
    <recommendedName>
        <fullName evidence="5">6-phosphogluconolactonase</fullName>
    </recommendedName>
</protein>
<sequence length="405" mass="43270">MKYSSLIFAASAVLAVPTPSAAQDGPLGFYVALQSTGILGIDFDPSKDVNHSLTITSTTNAGFQVNWITPYEDKIYSISRSHYPDNATMSGGVFEFEEASEMDLILLGSRSSNGEGGVFLDVSPDGKTLAAANIDGGSVSIFPLSSTGTIGAATYTFQYTIETPGPGAGDSQTQANPHESIFDPSGKYIFVPDRGADRVYIYNHGGPSAVTLLETLTLEPGTGPRHILFSPIDHQSFYFYLVSELENCIRTFVFSCKGSTAPKITQLQIISTLGLATGLSARTAPTNDDLAAELQLSSDGRFMYVSNRNTQTFDPDTIAIFSRDITDGTLTYLTAASTQGKLPRMFAISPDATNQYVAVANEVTQDITMFERDAGTGMIGEVVGRLVLGEIDATTTQGPLCVLWQ</sequence>
<evidence type="ECO:0000313" key="3">
    <source>
        <dbReference type="EMBL" id="KAJ9611132.1"/>
    </source>
</evidence>
<dbReference type="SUPFAM" id="SSF51004">
    <property type="entry name" value="C-terminal (heme d1) domain of cytochrome cd1-nitrite reductase"/>
    <property type="match status" value="1"/>
</dbReference>
<evidence type="ECO:0000256" key="2">
    <source>
        <dbReference type="SAM" id="SignalP"/>
    </source>
</evidence>
<keyword evidence="4" id="KW-1185">Reference proteome</keyword>
<organism evidence="3 4">
    <name type="scientific">Cladophialophora chaetospira</name>
    <dbReference type="NCBI Taxonomy" id="386627"/>
    <lineage>
        <taxon>Eukaryota</taxon>
        <taxon>Fungi</taxon>
        <taxon>Dikarya</taxon>
        <taxon>Ascomycota</taxon>
        <taxon>Pezizomycotina</taxon>
        <taxon>Eurotiomycetes</taxon>
        <taxon>Chaetothyriomycetidae</taxon>
        <taxon>Chaetothyriales</taxon>
        <taxon>Herpotrichiellaceae</taxon>
        <taxon>Cladophialophora</taxon>
    </lineage>
</organism>
<dbReference type="InterPro" id="IPR050282">
    <property type="entry name" value="Cycloisomerase_2"/>
</dbReference>
<evidence type="ECO:0008006" key="5">
    <source>
        <dbReference type="Google" id="ProtNLM"/>
    </source>
</evidence>
<dbReference type="PANTHER" id="PTHR30344">
    <property type="entry name" value="6-PHOSPHOGLUCONOLACTONASE-RELATED"/>
    <property type="match status" value="1"/>
</dbReference>
<dbReference type="EMBL" id="JAPDRK010000006">
    <property type="protein sequence ID" value="KAJ9611132.1"/>
    <property type="molecule type" value="Genomic_DNA"/>
</dbReference>
<evidence type="ECO:0000313" key="4">
    <source>
        <dbReference type="Proteomes" id="UP001172673"/>
    </source>
</evidence>
<dbReference type="InterPro" id="IPR015943">
    <property type="entry name" value="WD40/YVTN_repeat-like_dom_sf"/>
</dbReference>
<dbReference type="GO" id="GO:0017057">
    <property type="term" value="F:6-phosphogluconolactonase activity"/>
    <property type="evidence" value="ECO:0007669"/>
    <property type="project" value="TreeGrafter"/>
</dbReference>
<keyword evidence="2" id="KW-0732">Signal</keyword>
<dbReference type="PANTHER" id="PTHR30344:SF1">
    <property type="entry name" value="6-PHOSPHOGLUCONOLACTONASE"/>
    <property type="match status" value="1"/>
</dbReference>
<reference evidence="3" key="1">
    <citation type="submission" date="2022-10" db="EMBL/GenBank/DDBJ databases">
        <title>Culturing micro-colonial fungi from biological soil crusts in the Mojave desert and describing Neophaeococcomyces mojavensis, and introducing the new genera and species Taxawa tesnikishii.</title>
        <authorList>
            <person name="Kurbessoian T."/>
            <person name="Stajich J.E."/>
        </authorList>
    </citation>
    <scope>NUCLEOTIDE SEQUENCE</scope>
    <source>
        <strain evidence="3">TK_41</strain>
    </source>
</reference>
<dbReference type="Gene3D" id="2.130.10.10">
    <property type="entry name" value="YVTN repeat-like/Quinoprotein amine dehydrogenase"/>
    <property type="match status" value="1"/>
</dbReference>
<feature type="signal peptide" evidence="2">
    <location>
        <begin position="1"/>
        <end position="22"/>
    </location>
</feature>
<dbReference type="InterPro" id="IPR019405">
    <property type="entry name" value="Lactonase_7-beta_prop"/>
</dbReference>